<feature type="compositionally biased region" description="Basic and acidic residues" evidence="1">
    <location>
        <begin position="297"/>
        <end position="309"/>
    </location>
</feature>
<dbReference type="Gene3D" id="1.10.287.1060">
    <property type="entry name" value="ESAT-6-like"/>
    <property type="match status" value="1"/>
</dbReference>
<keyword evidence="3" id="KW-1185">Reference proteome</keyword>
<feature type="region of interest" description="Disordered" evidence="1">
    <location>
        <begin position="116"/>
        <end position="310"/>
    </location>
</feature>
<dbReference type="InterPro" id="IPR036689">
    <property type="entry name" value="ESAT-6-like_sf"/>
</dbReference>
<feature type="compositionally biased region" description="Low complexity" evidence="1">
    <location>
        <begin position="158"/>
        <end position="190"/>
    </location>
</feature>
<dbReference type="EMBL" id="JBIRUQ010000002">
    <property type="protein sequence ID" value="MFI1461828.1"/>
    <property type="molecule type" value="Genomic_DNA"/>
</dbReference>
<feature type="compositionally biased region" description="Pro residues" evidence="1">
    <location>
        <begin position="285"/>
        <end position="296"/>
    </location>
</feature>
<reference evidence="2 3" key="1">
    <citation type="submission" date="2024-10" db="EMBL/GenBank/DDBJ databases">
        <title>The Natural Products Discovery Center: Release of the First 8490 Sequenced Strains for Exploring Actinobacteria Biosynthetic Diversity.</title>
        <authorList>
            <person name="Kalkreuter E."/>
            <person name="Kautsar S.A."/>
            <person name="Yang D."/>
            <person name="Bader C.D."/>
            <person name="Teijaro C.N."/>
            <person name="Fluegel L."/>
            <person name="Davis C.M."/>
            <person name="Simpson J.R."/>
            <person name="Lauterbach L."/>
            <person name="Steele A.D."/>
            <person name="Gui C."/>
            <person name="Meng S."/>
            <person name="Li G."/>
            <person name="Viehrig K."/>
            <person name="Ye F."/>
            <person name="Su P."/>
            <person name="Kiefer A.F."/>
            <person name="Nichols A."/>
            <person name="Cepeda A.J."/>
            <person name="Yan W."/>
            <person name="Fan B."/>
            <person name="Jiang Y."/>
            <person name="Adhikari A."/>
            <person name="Zheng C.-J."/>
            <person name="Schuster L."/>
            <person name="Cowan T.M."/>
            <person name="Smanski M.J."/>
            <person name="Chevrette M.G."/>
            <person name="De Carvalho L.P.S."/>
            <person name="Shen B."/>
        </authorList>
    </citation>
    <scope>NUCLEOTIDE SEQUENCE [LARGE SCALE GENOMIC DNA]</scope>
    <source>
        <strain evidence="2 3">NPDC020568</strain>
    </source>
</reference>
<gene>
    <name evidence="2" type="ORF">ACH4WX_14020</name>
</gene>
<evidence type="ECO:0000313" key="2">
    <source>
        <dbReference type="EMBL" id="MFI1461828.1"/>
    </source>
</evidence>
<organism evidence="2 3">
    <name type="scientific">Nocardia carnea</name>
    <dbReference type="NCBI Taxonomy" id="37328"/>
    <lineage>
        <taxon>Bacteria</taxon>
        <taxon>Bacillati</taxon>
        <taxon>Actinomycetota</taxon>
        <taxon>Actinomycetes</taxon>
        <taxon>Mycobacteriales</taxon>
        <taxon>Nocardiaceae</taxon>
        <taxon>Nocardia</taxon>
    </lineage>
</organism>
<proteinExistence type="predicted"/>
<comment type="caution">
    <text evidence="2">The sequence shown here is derived from an EMBL/GenBank/DDBJ whole genome shotgun (WGS) entry which is preliminary data.</text>
</comment>
<feature type="compositionally biased region" description="Low complexity" evidence="1">
    <location>
        <begin position="213"/>
        <end position="242"/>
    </location>
</feature>
<sequence>MSEQFRADTDRLRSTAPAFEQLGAEVEALVQQLRDIVTSDIAPWGADDTGRAFAESFEPEEKQTLSELDGLTEVIRQTGPDLRQVAANFEQQDQLGRRVVENAEPVLAERAAVPVGADPVVPGHDSGLLPPADSGGAPVYPARNGPVPVGPAGEVSDPAAATTATPGVTPSGAGAAPQDGQQRPSQQSRQPEADSAADSPEHGRSATDHPLTSAGLPAALPAPGSPGGPVSASSNPAPSPAARDMPGHADRAAASAGSPATPWSRPAAGAGAPRVTAPGTGSAEAPPPRMPAQPPRRPNDKPEEPERPVDAVNETLAARLTRELAEQYGVRAFGFDTPALGRGVLLELAAAVHDVLPRHPAIALRAIGIDEIDGGCVTRLDREPIADESDSAARPDPDTGQERFGVRITLATAVAVEPDQLQHAVRADEDAGLLAPGCAQRPVYSSIVRELGRALDAAGGFRARPASRRALLAAYLPLASPQATSTLGRTVTGFVQWRAELSGGFRDGRFEPAAALAEAFTEVVLDAGRASPPARVLHRLLVESAGAGRARGNG</sequence>
<protein>
    <submittedName>
        <fullName evidence="2">Uncharacterized protein</fullName>
    </submittedName>
</protein>
<name>A0ABW7TNV6_9NOCA</name>
<accession>A0ABW7TNV6</accession>
<evidence type="ECO:0000256" key="1">
    <source>
        <dbReference type="SAM" id="MobiDB-lite"/>
    </source>
</evidence>
<evidence type="ECO:0000313" key="3">
    <source>
        <dbReference type="Proteomes" id="UP001611263"/>
    </source>
</evidence>
<dbReference type="SUPFAM" id="SSF140453">
    <property type="entry name" value="EsxAB dimer-like"/>
    <property type="match status" value="1"/>
</dbReference>
<dbReference type="Proteomes" id="UP001611263">
    <property type="component" value="Unassembled WGS sequence"/>
</dbReference>
<dbReference type="RefSeq" id="WP_033245222.1">
    <property type="nucleotide sequence ID" value="NZ_JBIRUQ010000002.1"/>
</dbReference>
<dbReference type="GeneID" id="93504817"/>